<name>A0A2P2MV09_RHIMU</name>
<accession>A0A2P2MV09</accession>
<protein>
    <submittedName>
        <fullName evidence="1">Uncharacterized protein</fullName>
    </submittedName>
</protein>
<evidence type="ECO:0000313" key="1">
    <source>
        <dbReference type="EMBL" id="MBX34058.1"/>
    </source>
</evidence>
<dbReference type="AlphaFoldDB" id="A0A2P2MV09"/>
<proteinExistence type="predicted"/>
<organism evidence="1">
    <name type="scientific">Rhizophora mucronata</name>
    <name type="common">Asiatic mangrove</name>
    <dbReference type="NCBI Taxonomy" id="61149"/>
    <lineage>
        <taxon>Eukaryota</taxon>
        <taxon>Viridiplantae</taxon>
        <taxon>Streptophyta</taxon>
        <taxon>Embryophyta</taxon>
        <taxon>Tracheophyta</taxon>
        <taxon>Spermatophyta</taxon>
        <taxon>Magnoliopsida</taxon>
        <taxon>eudicotyledons</taxon>
        <taxon>Gunneridae</taxon>
        <taxon>Pentapetalae</taxon>
        <taxon>rosids</taxon>
        <taxon>fabids</taxon>
        <taxon>Malpighiales</taxon>
        <taxon>Rhizophoraceae</taxon>
        <taxon>Rhizophora</taxon>
    </lineage>
</organism>
<sequence>MLHLINYTSNPSNFDLATYWESFF</sequence>
<reference evidence="1" key="1">
    <citation type="submission" date="2018-02" db="EMBL/GenBank/DDBJ databases">
        <title>Rhizophora mucronata_Transcriptome.</title>
        <authorList>
            <person name="Meera S.P."/>
            <person name="Sreeshan A."/>
            <person name="Augustine A."/>
        </authorList>
    </citation>
    <scope>NUCLEOTIDE SEQUENCE</scope>
    <source>
        <tissue evidence="1">Leaf</tissue>
    </source>
</reference>
<dbReference type="EMBL" id="GGEC01053574">
    <property type="protein sequence ID" value="MBX34058.1"/>
    <property type="molecule type" value="Transcribed_RNA"/>
</dbReference>